<evidence type="ECO:0000313" key="1">
    <source>
        <dbReference type="EMBL" id="KAK6783582.1"/>
    </source>
</evidence>
<sequence>MEELDCSFLMKRRDFSKRDTNNFMILDSCHDLILINVDEHIYLWNPDVAPKYLSFTILHGKINSLH</sequence>
<comment type="caution">
    <text evidence="1">The sequence shown here is derived from an EMBL/GenBank/DDBJ whole genome shotgun (WGS) entry which is preliminary data.</text>
</comment>
<name>A0AAN8Y8R8_SOLBU</name>
<dbReference type="AlphaFoldDB" id="A0AAN8Y8R8"/>
<reference evidence="1 2" key="1">
    <citation type="submission" date="2024-02" db="EMBL/GenBank/DDBJ databases">
        <title>de novo genome assembly of Solanum bulbocastanum strain 11H21.</title>
        <authorList>
            <person name="Hosaka A.J."/>
        </authorList>
    </citation>
    <scope>NUCLEOTIDE SEQUENCE [LARGE SCALE GENOMIC DNA]</scope>
    <source>
        <tissue evidence="1">Young leaves</tissue>
    </source>
</reference>
<keyword evidence="2" id="KW-1185">Reference proteome</keyword>
<proteinExistence type="predicted"/>
<gene>
    <name evidence="1" type="ORF">RDI58_017036</name>
</gene>
<dbReference type="Proteomes" id="UP001371456">
    <property type="component" value="Unassembled WGS sequence"/>
</dbReference>
<dbReference type="EMBL" id="JBANQN010000007">
    <property type="protein sequence ID" value="KAK6783582.1"/>
    <property type="molecule type" value="Genomic_DNA"/>
</dbReference>
<accession>A0AAN8Y8R8</accession>
<protein>
    <submittedName>
        <fullName evidence="1">Uncharacterized protein</fullName>
    </submittedName>
</protein>
<evidence type="ECO:0000313" key="2">
    <source>
        <dbReference type="Proteomes" id="UP001371456"/>
    </source>
</evidence>
<organism evidence="1 2">
    <name type="scientific">Solanum bulbocastanum</name>
    <name type="common">Wild potato</name>
    <dbReference type="NCBI Taxonomy" id="147425"/>
    <lineage>
        <taxon>Eukaryota</taxon>
        <taxon>Viridiplantae</taxon>
        <taxon>Streptophyta</taxon>
        <taxon>Embryophyta</taxon>
        <taxon>Tracheophyta</taxon>
        <taxon>Spermatophyta</taxon>
        <taxon>Magnoliopsida</taxon>
        <taxon>eudicotyledons</taxon>
        <taxon>Gunneridae</taxon>
        <taxon>Pentapetalae</taxon>
        <taxon>asterids</taxon>
        <taxon>lamiids</taxon>
        <taxon>Solanales</taxon>
        <taxon>Solanaceae</taxon>
        <taxon>Solanoideae</taxon>
        <taxon>Solaneae</taxon>
        <taxon>Solanum</taxon>
    </lineage>
</organism>